<evidence type="ECO:0000256" key="2">
    <source>
        <dbReference type="ARBA" id="ARBA00023235"/>
    </source>
</evidence>
<dbReference type="GO" id="GO:0160141">
    <property type="term" value="F:23S rRNA pseudouridine(955/2504/2580) synthase activity"/>
    <property type="evidence" value="ECO:0007669"/>
    <property type="project" value="UniProtKB-EC"/>
</dbReference>
<keyword evidence="3" id="KW-0694">RNA-binding</keyword>
<dbReference type="InterPro" id="IPR050188">
    <property type="entry name" value="RluA_PseudoU_synthase"/>
</dbReference>
<dbReference type="EMBL" id="SJPW01000007">
    <property type="protein sequence ID" value="TWU47401.1"/>
    <property type="molecule type" value="Genomic_DNA"/>
</dbReference>
<feature type="domain" description="Pseudouridine synthase RsuA/RluA-like" evidence="4">
    <location>
        <begin position="84"/>
        <end position="232"/>
    </location>
</feature>
<dbReference type="PROSITE" id="PS01129">
    <property type="entry name" value="PSI_RLU"/>
    <property type="match status" value="1"/>
</dbReference>
<protein>
    <submittedName>
        <fullName evidence="5">Ribosomal large subunit pseudouridine synthase C</fullName>
        <ecNumber evidence="5">5.4.99.24</ecNumber>
    </submittedName>
</protein>
<dbReference type="Gene3D" id="3.10.290.10">
    <property type="entry name" value="RNA-binding S4 domain"/>
    <property type="match status" value="1"/>
</dbReference>
<dbReference type="Proteomes" id="UP000318288">
    <property type="component" value="Unassembled WGS sequence"/>
</dbReference>
<dbReference type="InterPro" id="IPR020103">
    <property type="entry name" value="PsdUridine_synth_cat_dom_sf"/>
</dbReference>
<dbReference type="Pfam" id="PF00849">
    <property type="entry name" value="PseudoU_synth_2"/>
    <property type="match status" value="1"/>
</dbReference>
<proteinExistence type="inferred from homology"/>
<dbReference type="EC" id="5.4.99.24" evidence="5"/>
<dbReference type="GO" id="GO:0000455">
    <property type="term" value="P:enzyme-directed rRNA pseudouridine synthesis"/>
    <property type="evidence" value="ECO:0007669"/>
    <property type="project" value="TreeGrafter"/>
</dbReference>
<evidence type="ECO:0000313" key="6">
    <source>
        <dbReference type="Proteomes" id="UP000318288"/>
    </source>
</evidence>
<gene>
    <name evidence="5" type="primary">rluC</name>
    <name evidence="5" type="ORF">Poly51_52010</name>
</gene>
<organism evidence="5 6">
    <name type="scientific">Rubripirellula tenax</name>
    <dbReference type="NCBI Taxonomy" id="2528015"/>
    <lineage>
        <taxon>Bacteria</taxon>
        <taxon>Pseudomonadati</taxon>
        <taxon>Planctomycetota</taxon>
        <taxon>Planctomycetia</taxon>
        <taxon>Pirellulales</taxon>
        <taxon>Pirellulaceae</taxon>
        <taxon>Rubripirellula</taxon>
    </lineage>
</organism>
<sequence>MANRTLTSPPQPTGLLLYLCSTLSDTKRTRVKELLRSGLVHVNEESVTQHDIQVGPRDTVEIRDERATAKRSFPFDVLFEDATLLVINKPNGLLTVGNKREKKRTVESIVNEALRPERQRCYIVQRLDLFTSGVLLLAKTEAAQKQIKAKWGASSKLYHAVVEGIPDPPQATLTHFLTEDERLVVHAGETPSREAIEATLSFETLKSRDALTLVLVRLKTGKKNQIRAQMSAIGHPIAGDAKYGATSNPIGRLCLHASSLSLTHPKTNQLMSFQAPIPDGMDL</sequence>
<evidence type="ECO:0000256" key="1">
    <source>
        <dbReference type="ARBA" id="ARBA00010876"/>
    </source>
</evidence>
<dbReference type="CDD" id="cd00165">
    <property type="entry name" value="S4"/>
    <property type="match status" value="1"/>
</dbReference>
<dbReference type="Gene3D" id="3.30.2350.10">
    <property type="entry name" value="Pseudouridine synthase"/>
    <property type="match status" value="1"/>
</dbReference>
<dbReference type="InterPro" id="IPR036986">
    <property type="entry name" value="S4_RNA-bd_sf"/>
</dbReference>
<dbReference type="InterPro" id="IPR006224">
    <property type="entry name" value="PsdUridine_synth_RluA-like_CS"/>
</dbReference>
<evidence type="ECO:0000259" key="4">
    <source>
        <dbReference type="Pfam" id="PF00849"/>
    </source>
</evidence>
<dbReference type="PROSITE" id="PS50889">
    <property type="entry name" value="S4"/>
    <property type="match status" value="1"/>
</dbReference>
<comment type="similarity">
    <text evidence="1">Belongs to the pseudouridine synthase RluA family.</text>
</comment>
<dbReference type="CDD" id="cd02869">
    <property type="entry name" value="PseudoU_synth_RluA_like"/>
    <property type="match status" value="1"/>
</dbReference>
<dbReference type="InterPro" id="IPR006145">
    <property type="entry name" value="PsdUridine_synth_RsuA/RluA"/>
</dbReference>
<dbReference type="GO" id="GO:0003723">
    <property type="term" value="F:RNA binding"/>
    <property type="evidence" value="ECO:0007669"/>
    <property type="project" value="UniProtKB-KW"/>
</dbReference>
<dbReference type="SUPFAM" id="SSF55174">
    <property type="entry name" value="Alpha-L RNA-binding motif"/>
    <property type="match status" value="1"/>
</dbReference>
<dbReference type="PANTHER" id="PTHR21600">
    <property type="entry name" value="MITOCHONDRIAL RNA PSEUDOURIDINE SYNTHASE"/>
    <property type="match status" value="1"/>
</dbReference>
<name>A0A5C6EIC2_9BACT</name>
<dbReference type="SUPFAM" id="SSF55120">
    <property type="entry name" value="Pseudouridine synthase"/>
    <property type="match status" value="1"/>
</dbReference>
<keyword evidence="6" id="KW-1185">Reference proteome</keyword>
<dbReference type="PANTHER" id="PTHR21600:SF44">
    <property type="entry name" value="RIBOSOMAL LARGE SUBUNIT PSEUDOURIDINE SYNTHASE D"/>
    <property type="match status" value="1"/>
</dbReference>
<dbReference type="RefSeq" id="WP_186775790.1">
    <property type="nucleotide sequence ID" value="NZ_SJPW01000007.1"/>
</dbReference>
<evidence type="ECO:0000313" key="5">
    <source>
        <dbReference type="EMBL" id="TWU47401.1"/>
    </source>
</evidence>
<accession>A0A5C6EIC2</accession>
<keyword evidence="2 5" id="KW-0413">Isomerase</keyword>
<reference evidence="5 6" key="1">
    <citation type="submission" date="2019-02" db="EMBL/GenBank/DDBJ databases">
        <title>Deep-cultivation of Planctomycetes and their phenomic and genomic characterization uncovers novel biology.</title>
        <authorList>
            <person name="Wiegand S."/>
            <person name="Jogler M."/>
            <person name="Boedeker C."/>
            <person name="Pinto D."/>
            <person name="Vollmers J."/>
            <person name="Rivas-Marin E."/>
            <person name="Kohn T."/>
            <person name="Peeters S.H."/>
            <person name="Heuer A."/>
            <person name="Rast P."/>
            <person name="Oberbeckmann S."/>
            <person name="Bunk B."/>
            <person name="Jeske O."/>
            <person name="Meyerdierks A."/>
            <person name="Storesund J.E."/>
            <person name="Kallscheuer N."/>
            <person name="Luecker S."/>
            <person name="Lage O.M."/>
            <person name="Pohl T."/>
            <person name="Merkel B.J."/>
            <person name="Hornburger P."/>
            <person name="Mueller R.-W."/>
            <person name="Bruemmer F."/>
            <person name="Labrenz M."/>
            <person name="Spormann A.M."/>
            <person name="Op Den Camp H."/>
            <person name="Overmann J."/>
            <person name="Amann R."/>
            <person name="Jetten M.S.M."/>
            <person name="Mascher T."/>
            <person name="Medema M.H."/>
            <person name="Devos D.P."/>
            <person name="Kaster A.-K."/>
            <person name="Ovreas L."/>
            <person name="Rohde M."/>
            <person name="Galperin M.Y."/>
            <person name="Jogler C."/>
        </authorList>
    </citation>
    <scope>NUCLEOTIDE SEQUENCE [LARGE SCALE GENOMIC DNA]</scope>
    <source>
        <strain evidence="5 6">Poly51</strain>
    </source>
</reference>
<evidence type="ECO:0000256" key="3">
    <source>
        <dbReference type="PROSITE-ProRule" id="PRU00182"/>
    </source>
</evidence>
<dbReference type="AlphaFoldDB" id="A0A5C6EIC2"/>
<comment type="caution">
    <text evidence="5">The sequence shown here is derived from an EMBL/GenBank/DDBJ whole genome shotgun (WGS) entry which is preliminary data.</text>
</comment>